<keyword evidence="2" id="KW-0812">Transmembrane</keyword>
<dbReference type="KEGG" id="mtun:MTUNDRAET4_2772"/>
<comment type="subcellular location">
    <subcellularLocation>
        <location evidence="2">Cell membrane</location>
        <topology evidence="2">Lipid-anchor</topology>
    </subcellularLocation>
</comment>
<feature type="region of interest" description="Disordered" evidence="4">
    <location>
        <begin position="61"/>
        <end position="81"/>
    </location>
</feature>
<feature type="coiled-coil region" evidence="3">
    <location>
        <begin position="223"/>
        <end position="281"/>
    </location>
</feature>
<keyword evidence="3" id="KW-0175">Coiled coil</keyword>
<dbReference type="PANTHER" id="PTHR30203:SF25">
    <property type="entry name" value="OUTER MEMBRANE PROTEIN-RELATED"/>
    <property type="match status" value="1"/>
</dbReference>
<dbReference type="InterPro" id="IPR003423">
    <property type="entry name" value="OMP_efflux"/>
</dbReference>
<dbReference type="AlphaFoldDB" id="A0A4U8Z2T6"/>
<evidence type="ECO:0000256" key="4">
    <source>
        <dbReference type="SAM" id="MobiDB-lite"/>
    </source>
</evidence>
<dbReference type="EMBL" id="LR536450">
    <property type="protein sequence ID" value="VFU09659.1"/>
    <property type="molecule type" value="Genomic_DNA"/>
</dbReference>
<sequence>MRAGLDFCADRVRTLMIGTFMIKRHGIGLAAATLASLLTSGCYSVGPDFTPPDPLLPRASFFGKPEARSPEERAADAATTDPARAPADAAWWKTFHDSTLTSLVNRVADANLDVATATLRLGESRDQRGVAASAALPSINGNGSYQRELYSKNGVLSLAGPNLNIPPVSVWQTGFDASWELDIWGHVRRQVEAADAQVEMAEYQRRDVLVSAFAEVARDYVALRGAQAQIAIANDNLKSASEILGLTRTRAAKGLTSGLDVENAAALVESIRAQLPSLENEVDVDINAISLILDEQPGALKGELARVKPAAPTPARAPLGIPSELARRRPDIRAAEAQLHAATANIGVAVADFYPSVKLNGNIELNALSLKTLWKGSSLQYMAGPAVELPIFEGGRLKSTLQLRTSQEQEAAINYHKTVLQAWHDVINAFNAYGAEQRRRDSLKAEVDHSREALALSRTRYNNGVADFITVLDAERTLLQAEQQLAQSTTNVSTNLIQLYKALGGGWESTFPNEPPHPAEAALSLE</sequence>
<dbReference type="Gene3D" id="1.20.1600.10">
    <property type="entry name" value="Outer membrane efflux proteins (OEP)"/>
    <property type="match status" value="1"/>
</dbReference>
<keyword evidence="2" id="KW-0449">Lipoprotein</keyword>
<proteinExistence type="inferred from homology"/>
<reference evidence="5 6" key="1">
    <citation type="submission" date="2019-03" db="EMBL/GenBank/DDBJ databases">
        <authorList>
            <person name="Kox A.R. M."/>
        </authorList>
    </citation>
    <scope>NUCLEOTIDE SEQUENCE [LARGE SCALE GENOMIC DNA]</scope>
    <source>
        <strain evidence="5">MTUNDRAET4 annotated genome</strain>
    </source>
</reference>
<evidence type="ECO:0000313" key="5">
    <source>
        <dbReference type="EMBL" id="VFU09659.1"/>
    </source>
</evidence>
<dbReference type="SUPFAM" id="SSF56954">
    <property type="entry name" value="Outer membrane efflux proteins (OEP)"/>
    <property type="match status" value="1"/>
</dbReference>
<gene>
    <name evidence="5" type="ORF">MTUNDRAET4_2772</name>
</gene>
<protein>
    <submittedName>
        <fullName evidence="5">RND transporter</fullName>
    </submittedName>
</protein>
<evidence type="ECO:0000256" key="2">
    <source>
        <dbReference type="RuleBase" id="RU362097"/>
    </source>
</evidence>
<dbReference type="GO" id="GO:0005886">
    <property type="term" value="C:plasma membrane"/>
    <property type="evidence" value="ECO:0007669"/>
    <property type="project" value="UniProtKB-SubCell"/>
</dbReference>
<dbReference type="Pfam" id="PF02321">
    <property type="entry name" value="OEP"/>
    <property type="match status" value="2"/>
</dbReference>
<comment type="similarity">
    <text evidence="1 2">Belongs to the outer membrane factor (OMF) (TC 1.B.17) family.</text>
</comment>
<feature type="compositionally biased region" description="Basic and acidic residues" evidence="4">
    <location>
        <begin position="65"/>
        <end position="75"/>
    </location>
</feature>
<dbReference type="Proteomes" id="UP000294360">
    <property type="component" value="Chromosome"/>
</dbReference>
<name>A0A4U8Z2T6_METTU</name>
<dbReference type="NCBIfam" id="TIGR01845">
    <property type="entry name" value="outer_NodT"/>
    <property type="match status" value="1"/>
</dbReference>
<dbReference type="InterPro" id="IPR010131">
    <property type="entry name" value="MdtP/NodT-like"/>
</dbReference>
<evidence type="ECO:0000313" key="6">
    <source>
        <dbReference type="Proteomes" id="UP000294360"/>
    </source>
</evidence>
<keyword evidence="2" id="KW-0564">Palmitate</keyword>
<dbReference type="PANTHER" id="PTHR30203">
    <property type="entry name" value="OUTER MEMBRANE CATION EFFLUX PROTEIN"/>
    <property type="match status" value="1"/>
</dbReference>
<dbReference type="GO" id="GO:0015562">
    <property type="term" value="F:efflux transmembrane transporter activity"/>
    <property type="evidence" value="ECO:0007669"/>
    <property type="project" value="InterPro"/>
</dbReference>
<organism evidence="5 6">
    <name type="scientific">Methylocella tundrae</name>
    <dbReference type="NCBI Taxonomy" id="227605"/>
    <lineage>
        <taxon>Bacteria</taxon>
        <taxon>Pseudomonadati</taxon>
        <taxon>Pseudomonadota</taxon>
        <taxon>Alphaproteobacteria</taxon>
        <taxon>Hyphomicrobiales</taxon>
        <taxon>Beijerinckiaceae</taxon>
        <taxon>Methylocella</taxon>
    </lineage>
</organism>
<keyword evidence="2" id="KW-0472">Membrane</keyword>
<keyword evidence="2" id="KW-1134">Transmembrane beta strand</keyword>
<evidence type="ECO:0000256" key="1">
    <source>
        <dbReference type="ARBA" id="ARBA00007613"/>
    </source>
</evidence>
<evidence type="ECO:0000256" key="3">
    <source>
        <dbReference type="SAM" id="Coils"/>
    </source>
</evidence>
<dbReference type="Gene3D" id="2.20.200.10">
    <property type="entry name" value="Outer membrane efflux proteins (OEP)"/>
    <property type="match status" value="1"/>
</dbReference>
<accession>A0A4U8Z2T6</accession>